<evidence type="ECO:0000313" key="2">
    <source>
        <dbReference type="EMBL" id="PKI42167.1"/>
    </source>
</evidence>
<feature type="compositionally biased region" description="Basic and acidic residues" evidence="1">
    <location>
        <begin position="1"/>
        <end position="22"/>
    </location>
</feature>
<gene>
    <name evidence="2" type="ORF">CRG98_037443</name>
</gene>
<dbReference type="Proteomes" id="UP000233551">
    <property type="component" value="Unassembled WGS sequence"/>
</dbReference>
<comment type="caution">
    <text evidence="2">The sequence shown here is derived from an EMBL/GenBank/DDBJ whole genome shotgun (WGS) entry which is preliminary data.</text>
</comment>
<evidence type="ECO:0000256" key="1">
    <source>
        <dbReference type="SAM" id="MobiDB-lite"/>
    </source>
</evidence>
<proteinExistence type="predicted"/>
<sequence>MASHDWAQKNEANRKIEWEEGVRAANPLRSPVPKEDTDDLGGGVGVAGQFGVGAANRRPEVVVVLRGYQRPWWRGRRSS</sequence>
<feature type="region of interest" description="Disordered" evidence="1">
    <location>
        <begin position="1"/>
        <end position="42"/>
    </location>
</feature>
<reference evidence="2 3" key="1">
    <citation type="submission" date="2017-11" db="EMBL/GenBank/DDBJ databases">
        <title>De-novo sequencing of pomegranate (Punica granatum L.) genome.</title>
        <authorList>
            <person name="Akparov Z."/>
            <person name="Amiraslanov A."/>
            <person name="Hajiyeva S."/>
            <person name="Abbasov M."/>
            <person name="Kaur K."/>
            <person name="Hamwieh A."/>
            <person name="Solovyev V."/>
            <person name="Salamov A."/>
            <person name="Braich B."/>
            <person name="Kosarev P."/>
            <person name="Mahmoud A."/>
            <person name="Hajiyev E."/>
            <person name="Babayeva S."/>
            <person name="Izzatullayeva V."/>
            <person name="Mammadov A."/>
            <person name="Mammadov A."/>
            <person name="Sharifova S."/>
            <person name="Ojaghi J."/>
            <person name="Eynullazada K."/>
            <person name="Bayramov B."/>
            <person name="Abdulazimova A."/>
            <person name="Shahmuradov I."/>
        </authorList>
    </citation>
    <scope>NUCLEOTIDE SEQUENCE [LARGE SCALE GENOMIC DNA]</scope>
    <source>
        <strain evidence="3">cv. AG2017</strain>
        <tissue evidence="2">Leaf</tissue>
    </source>
</reference>
<name>A0A2I0IDU1_PUNGR</name>
<organism evidence="2 3">
    <name type="scientific">Punica granatum</name>
    <name type="common">Pomegranate</name>
    <dbReference type="NCBI Taxonomy" id="22663"/>
    <lineage>
        <taxon>Eukaryota</taxon>
        <taxon>Viridiplantae</taxon>
        <taxon>Streptophyta</taxon>
        <taxon>Embryophyta</taxon>
        <taxon>Tracheophyta</taxon>
        <taxon>Spermatophyta</taxon>
        <taxon>Magnoliopsida</taxon>
        <taxon>eudicotyledons</taxon>
        <taxon>Gunneridae</taxon>
        <taxon>Pentapetalae</taxon>
        <taxon>rosids</taxon>
        <taxon>malvids</taxon>
        <taxon>Myrtales</taxon>
        <taxon>Lythraceae</taxon>
        <taxon>Punica</taxon>
    </lineage>
</organism>
<evidence type="ECO:0000313" key="3">
    <source>
        <dbReference type="Proteomes" id="UP000233551"/>
    </source>
</evidence>
<dbReference type="EMBL" id="PGOL01003220">
    <property type="protein sequence ID" value="PKI42167.1"/>
    <property type="molecule type" value="Genomic_DNA"/>
</dbReference>
<keyword evidence="3" id="KW-1185">Reference proteome</keyword>
<dbReference type="AlphaFoldDB" id="A0A2I0IDU1"/>
<accession>A0A2I0IDU1</accession>
<protein>
    <submittedName>
        <fullName evidence="2">Uncharacterized protein</fullName>
    </submittedName>
</protein>